<name>A0CTU4_PARTE</name>
<dbReference type="InParanoid" id="A0CTU4"/>
<dbReference type="GeneID" id="5027393"/>
<dbReference type="KEGG" id="ptm:GSPATT00010445001"/>
<organism evidence="1 2">
    <name type="scientific">Paramecium tetraurelia</name>
    <dbReference type="NCBI Taxonomy" id="5888"/>
    <lineage>
        <taxon>Eukaryota</taxon>
        <taxon>Sar</taxon>
        <taxon>Alveolata</taxon>
        <taxon>Ciliophora</taxon>
        <taxon>Intramacronucleata</taxon>
        <taxon>Oligohymenophorea</taxon>
        <taxon>Peniculida</taxon>
        <taxon>Parameciidae</taxon>
        <taxon>Paramecium</taxon>
    </lineage>
</organism>
<dbReference type="EMBL" id="CT868174">
    <property type="protein sequence ID" value="CAK74211.1"/>
    <property type="molecule type" value="Genomic_DNA"/>
</dbReference>
<reference evidence="1 2" key="1">
    <citation type="journal article" date="2006" name="Nature">
        <title>Global trends of whole-genome duplications revealed by the ciliate Paramecium tetraurelia.</title>
        <authorList>
            <consortium name="Genoscope"/>
            <person name="Aury J.-M."/>
            <person name="Jaillon O."/>
            <person name="Duret L."/>
            <person name="Noel B."/>
            <person name="Jubin C."/>
            <person name="Porcel B.M."/>
            <person name="Segurens B."/>
            <person name="Daubin V."/>
            <person name="Anthouard V."/>
            <person name="Aiach N."/>
            <person name="Arnaiz O."/>
            <person name="Billaut A."/>
            <person name="Beisson J."/>
            <person name="Blanc I."/>
            <person name="Bouhouche K."/>
            <person name="Camara F."/>
            <person name="Duharcourt S."/>
            <person name="Guigo R."/>
            <person name="Gogendeau D."/>
            <person name="Katinka M."/>
            <person name="Keller A.-M."/>
            <person name="Kissmehl R."/>
            <person name="Klotz C."/>
            <person name="Koll F."/>
            <person name="Le Moue A."/>
            <person name="Lepere C."/>
            <person name="Malinsky S."/>
            <person name="Nowacki M."/>
            <person name="Nowak J.K."/>
            <person name="Plattner H."/>
            <person name="Poulain J."/>
            <person name="Ruiz F."/>
            <person name="Serrano V."/>
            <person name="Zagulski M."/>
            <person name="Dessen P."/>
            <person name="Betermier M."/>
            <person name="Weissenbach J."/>
            <person name="Scarpelli C."/>
            <person name="Schachter V."/>
            <person name="Sperling L."/>
            <person name="Meyer E."/>
            <person name="Cohen J."/>
            <person name="Wincker P."/>
        </authorList>
    </citation>
    <scope>NUCLEOTIDE SEQUENCE [LARGE SCALE GENOMIC DNA]</scope>
    <source>
        <strain evidence="1 2">Stock d4-2</strain>
    </source>
</reference>
<sequence length="489" mass="56957">MTDVVVDKLQLFKNTITKCRIGIYLYNVIEVCPLVQHIKPISLKQNVLTSMEQTAIRIGEVICMEIDEINIQDNIIGMDIDISTSKRPEKNTFNPFIITIKNSTIASNRIHGIFLNSNLSYNPIHLQISKSAFFSNCNSLSLSHQGESNDQSKSDDIKQDSRSILIVANSKTITFLTLIQIMKSISAILTLQQENLNNLIAQQSTPSQFKVKKLSNNVNIFQLIIYCQFNYSLMLKTPSLKSFSNPSERNQSEQYIQCYTNKIIRQDQQLNSSYYEEDQFEKCQNTNDTQQFQDYMQNLITIISNPPQSQYLSQYYVLSTENDTITFISETSPETLMDYIKFRHQNKAPMNEDEIVYLAYALLNGLSNINILYLSPTNIIKKWKIINYMEQITHQNQRSFLESEDKLYLAPELFKYLDIELNDCDDFNKHLSQEIKSPQSFCLFVRRYPVTMHLFRIQKRQLPLSGHSQEFQIQLVIERSHSINVKRRR</sequence>
<protein>
    <recommendedName>
        <fullName evidence="3">S1 motif domain-containing protein</fullName>
    </recommendedName>
</protein>
<evidence type="ECO:0000313" key="1">
    <source>
        <dbReference type="EMBL" id="CAK74211.1"/>
    </source>
</evidence>
<evidence type="ECO:0000313" key="2">
    <source>
        <dbReference type="Proteomes" id="UP000000600"/>
    </source>
</evidence>
<dbReference type="HOGENOM" id="CLU_558345_0_0_1"/>
<dbReference type="Proteomes" id="UP000000600">
    <property type="component" value="Unassembled WGS sequence"/>
</dbReference>
<gene>
    <name evidence="1" type="ORF">GSPATT00010445001</name>
</gene>
<accession>A0CTU4</accession>
<evidence type="ECO:0008006" key="3">
    <source>
        <dbReference type="Google" id="ProtNLM"/>
    </source>
</evidence>
<proteinExistence type="predicted"/>
<dbReference type="RefSeq" id="XP_001441608.1">
    <property type="nucleotide sequence ID" value="XM_001441571.2"/>
</dbReference>
<dbReference type="AlphaFoldDB" id="A0CTU4"/>
<keyword evidence="2" id="KW-1185">Reference proteome</keyword>